<dbReference type="OrthoDB" id="39591at2759"/>
<evidence type="ECO:0000313" key="7">
    <source>
        <dbReference type="Proteomes" id="UP000310158"/>
    </source>
</evidence>
<dbReference type="InterPro" id="IPR016024">
    <property type="entry name" value="ARM-type_fold"/>
</dbReference>
<evidence type="ECO:0000313" key="6">
    <source>
        <dbReference type="EMBL" id="THH18393.1"/>
    </source>
</evidence>
<dbReference type="Pfam" id="PF23565">
    <property type="entry name" value="ARM_TANGO6"/>
    <property type="match status" value="1"/>
</dbReference>
<dbReference type="InterPro" id="IPR039600">
    <property type="entry name" value="TANGO6/Rtp1"/>
</dbReference>
<comment type="similarity">
    <text evidence="1">Belongs to the Tango6 family.</text>
</comment>
<dbReference type="Gene3D" id="1.25.10.10">
    <property type="entry name" value="Leucine-rich Repeat Variant"/>
    <property type="match status" value="1"/>
</dbReference>
<evidence type="ECO:0000256" key="3">
    <source>
        <dbReference type="SAM" id="MobiDB-lite"/>
    </source>
</evidence>
<feature type="compositionally biased region" description="Acidic residues" evidence="3">
    <location>
        <begin position="601"/>
        <end position="618"/>
    </location>
</feature>
<feature type="compositionally biased region" description="Basic and acidic residues" evidence="3">
    <location>
        <begin position="931"/>
        <end position="948"/>
    </location>
</feature>
<feature type="region of interest" description="Disordered" evidence="3">
    <location>
        <begin position="912"/>
        <end position="965"/>
    </location>
</feature>
<evidence type="ECO:0000259" key="5">
    <source>
        <dbReference type="Pfam" id="PF23565"/>
    </source>
</evidence>
<organism evidence="6 7">
    <name type="scientific">Bondarzewia mesenterica</name>
    <dbReference type="NCBI Taxonomy" id="1095465"/>
    <lineage>
        <taxon>Eukaryota</taxon>
        <taxon>Fungi</taxon>
        <taxon>Dikarya</taxon>
        <taxon>Basidiomycota</taxon>
        <taxon>Agaricomycotina</taxon>
        <taxon>Agaricomycetes</taxon>
        <taxon>Russulales</taxon>
        <taxon>Bondarzewiaceae</taxon>
        <taxon>Bondarzewia</taxon>
    </lineage>
</organism>
<feature type="region of interest" description="Disordered" evidence="3">
    <location>
        <begin position="58"/>
        <end position="79"/>
    </location>
</feature>
<evidence type="ECO:0000259" key="4">
    <source>
        <dbReference type="Pfam" id="PF10363"/>
    </source>
</evidence>
<dbReference type="InterPro" id="IPR019451">
    <property type="entry name" value="Rtp1_C1"/>
</dbReference>
<dbReference type="PANTHER" id="PTHR20959:SF1">
    <property type="entry name" value="TRANSPORT AND GOLGI ORGANIZATION PROTEIN 6 HOMOLOG"/>
    <property type="match status" value="1"/>
</dbReference>
<dbReference type="Pfam" id="PF10363">
    <property type="entry name" value="RTP1_C1"/>
    <property type="match status" value="1"/>
</dbReference>
<dbReference type="AlphaFoldDB" id="A0A4V3XFQ1"/>
<proteinExistence type="inferred from homology"/>
<dbReference type="GO" id="GO:0009306">
    <property type="term" value="P:protein secretion"/>
    <property type="evidence" value="ECO:0007669"/>
    <property type="project" value="TreeGrafter"/>
</dbReference>
<dbReference type="PANTHER" id="PTHR20959">
    <property type="entry name" value="TRANSPORT AND GOLGI ORGANIZATION PROTEIN 6 FAMILY MEMBER"/>
    <property type="match status" value="1"/>
</dbReference>
<feature type="domain" description="TANGO6 HEAT repeat" evidence="5">
    <location>
        <begin position="247"/>
        <end position="454"/>
    </location>
</feature>
<dbReference type="InterPro" id="IPR011989">
    <property type="entry name" value="ARM-like"/>
</dbReference>
<keyword evidence="7" id="KW-1185">Reference proteome</keyword>
<dbReference type="SUPFAM" id="SSF48371">
    <property type="entry name" value="ARM repeat"/>
    <property type="match status" value="1"/>
</dbReference>
<dbReference type="EMBL" id="SGPL01000077">
    <property type="protein sequence ID" value="THH18393.1"/>
    <property type="molecule type" value="Genomic_DNA"/>
</dbReference>
<gene>
    <name evidence="6" type="ORF">EW146_g2595</name>
</gene>
<feature type="region of interest" description="Disordered" evidence="3">
    <location>
        <begin position="601"/>
        <end position="625"/>
    </location>
</feature>
<accession>A0A4V3XFQ1</accession>
<sequence length="1043" mass="112489">MPRSTELTRILEAGALLVHSERSAPTPDLAPAPDLKALTTAQEALSVVCRVQQILDDDRPDIPSSTSCGHKEDSPGEVSVVGTRDIAELRTLLSIVFKWGTELLLEAIQAAWPTKPHQPTQMGPRIVILTDTSEDYSRLSSMTNQLLGLLFPRGVHGPLPQTLITSVLLGRHVTDLLKPGITLGWVPKSLASEAMPVVDELRPLVMRLLSILPPSQTIASLGTILSSPSSLAPHVQKSCASLLSRQLLRPEGVRGLCAAVFGEGEVAEENPPLEKLEQVARVLSAIPSTVNREEYYRLIVPRVVAMMSSKPDIPPAYRRAAAFSISRMLAAERSSPNHITVSSVLLPILHDPFFRISSDPPPESQPPASACLVLTPRTALYVLQTFITNTDPSPTVISTVISPIVPALYSLLSILEQTKTADPALKEVVRGLLTTWGRIVEAQEVVAILSACIEDKGGDWTVDVAGELKRVERKDRIPSLSLFTPEDLKRAEESGDLNANANILNLRPDPNHFVRFVKSLDRADVFVRTICSPSGGLIIQMQSQLSSEGSASGNIFSKPEHILSFVKHALEAGAAAPTHIDKPVPGEKKKGLTMEDLRIVDDDETDVNDGQDSDDETPEMQGAPHDEEMIVTAINLLLSILEANPDLSASTSPIISDIVVHVDELTKHPSDTLRRLAREARMVLTVRLASSSNASASKQRQREGSEQNVQEIYQKALKLLQDPILPVRAHGLLLLRQIVAPPPSLTDRGPSSEVLPLVPAILDIFLQSVQDDDSYVFLNAVQGLSALVGGFGTEVLRSLVRVYTEGLQGVGASAIMLTNVELDTRVRVGEALGQVIRKCGDTLPIYADILVPPLFAVTRASHLPTALRTSALSLLAQCAETCDLALVPYAADLTEALLDLLQIESVLSQPKLPKTDATSTQSNGGNGAGQAERELRESVAAPHSEKSANRPPSMDTHPTSRNSKFPPLRRAALHFLALLVRAYTVRAYNDGEMGLGAALDFPVGRAKRTLGYVAVTDADDVVRVMAREVGEAVGGLERAIVGL</sequence>
<evidence type="ECO:0000256" key="2">
    <source>
        <dbReference type="PROSITE-ProRule" id="PRU00103"/>
    </source>
</evidence>
<dbReference type="InterPro" id="IPR021133">
    <property type="entry name" value="HEAT_type_2"/>
</dbReference>
<feature type="domain" description="RNA polymerase II assembly factor Rtp1 C-terminal" evidence="4">
    <location>
        <begin position="713"/>
        <end position="841"/>
    </location>
</feature>
<reference evidence="6 7" key="1">
    <citation type="submission" date="2019-02" db="EMBL/GenBank/DDBJ databases">
        <title>Genome sequencing of the rare red list fungi Bondarzewia mesenterica.</title>
        <authorList>
            <person name="Buettner E."/>
            <person name="Kellner H."/>
        </authorList>
    </citation>
    <scope>NUCLEOTIDE SEQUENCE [LARGE SCALE GENOMIC DNA]</scope>
    <source>
        <strain evidence="6 7">DSM 108281</strain>
    </source>
</reference>
<evidence type="ECO:0000256" key="1">
    <source>
        <dbReference type="ARBA" id="ARBA00005724"/>
    </source>
</evidence>
<comment type="caution">
    <text evidence="6">The sequence shown here is derived from an EMBL/GenBank/DDBJ whole genome shotgun (WGS) entry which is preliminary data.</text>
</comment>
<feature type="repeat" description="HEAT" evidence="2">
    <location>
        <begin position="757"/>
        <end position="799"/>
    </location>
</feature>
<dbReference type="InterPro" id="IPR057407">
    <property type="entry name" value="HEAT_TANGO6"/>
</dbReference>
<dbReference type="PROSITE" id="PS50077">
    <property type="entry name" value="HEAT_REPEAT"/>
    <property type="match status" value="1"/>
</dbReference>
<dbReference type="Proteomes" id="UP000310158">
    <property type="component" value="Unassembled WGS sequence"/>
</dbReference>
<name>A0A4V3XFQ1_9AGAM</name>
<protein>
    <submittedName>
        <fullName evidence="6">Uncharacterized protein</fullName>
    </submittedName>
</protein>